<dbReference type="CDD" id="cd07182">
    <property type="entry name" value="RNase_HII_bacteria_HII_like"/>
    <property type="match status" value="1"/>
</dbReference>
<dbReference type="PANTHER" id="PTHR10954">
    <property type="entry name" value="RIBONUCLEASE H2 SUBUNIT A"/>
    <property type="match status" value="1"/>
</dbReference>
<evidence type="ECO:0000256" key="10">
    <source>
        <dbReference type="ARBA" id="ARBA00022723"/>
    </source>
</evidence>
<accession>A0A1T4LJT4</accession>
<evidence type="ECO:0000256" key="3">
    <source>
        <dbReference type="ARBA" id="ARBA00004065"/>
    </source>
</evidence>
<name>A0A1T4LJT4_9FIRM</name>
<evidence type="ECO:0000313" key="18">
    <source>
        <dbReference type="EMBL" id="SJZ54999.1"/>
    </source>
</evidence>
<keyword evidence="12 14" id="KW-0378">Hydrolase</keyword>
<evidence type="ECO:0000259" key="17">
    <source>
        <dbReference type="PROSITE" id="PS51975"/>
    </source>
</evidence>
<dbReference type="PANTHER" id="PTHR10954:SF18">
    <property type="entry name" value="RIBONUCLEASE HII"/>
    <property type="match status" value="1"/>
</dbReference>
<evidence type="ECO:0000256" key="1">
    <source>
        <dbReference type="ARBA" id="ARBA00000077"/>
    </source>
</evidence>
<evidence type="ECO:0000256" key="5">
    <source>
        <dbReference type="ARBA" id="ARBA00007383"/>
    </source>
</evidence>
<keyword evidence="11 14" id="KW-0255">Endonuclease</keyword>
<keyword evidence="19" id="KW-1185">Reference proteome</keyword>
<dbReference type="PROSITE" id="PS51975">
    <property type="entry name" value="RNASE_H_2"/>
    <property type="match status" value="1"/>
</dbReference>
<keyword evidence="8 14" id="KW-0963">Cytoplasm</keyword>
<feature type="domain" description="RNase H type-2" evidence="17">
    <location>
        <begin position="73"/>
        <end position="267"/>
    </location>
</feature>
<evidence type="ECO:0000256" key="13">
    <source>
        <dbReference type="ARBA" id="ARBA00023211"/>
    </source>
</evidence>
<dbReference type="EMBL" id="FUXM01000002">
    <property type="protein sequence ID" value="SJZ54999.1"/>
    <property type="molecule type" value="Genomic_DNA"/>
</dbReference>
<dbReference type="InterPro" id="IPR022898">
    <property type="entry name" value="RNase_HII"/>
</dbReference>
<keyword evidence="13 14" id="KW-0464">Manganese</keyword>
<evidence type="ECO:0000256" key="8">
    <source>
        <dbReference type="ARBA" id="ARBA00022490"/>
    </source>
</evidence>
<dbReference type="GO" id="GO:0004523">
    <property type="term" value="F:RNA-DNA hybrid ribonuclease activity"/>
    <property type="evidence" value="ECO:0007669"/>
    <property type="project" value="UniProtKB-UniRule"/>
</dbReference>
<comment type="catalytic activity">
    <reaction evidence="1 14 15 16">
        <text>Endonucleolytic cleavage to 5'-phosphomonoester.</text>
        <dbReference type="EC" id="3.1.26.4"/>
    </reaction>
</comment>
<dbReference type="InterPro" id="IPR036397">
    <property type="entry name" value="RNaseH_sf"/>
</dbReference>
<feature type="binding site" evidence="14 15">
    <location>
        <position position="80"/>
    </location>
    <ligand>
        <name>a divalent metal cation</name>
        <dbReference type="ChEBI" id="CHEBI:60240"/>
    </ligand>
</feature>
<dbReference type="GO" id="GO:0006298">
    <property type="term" value="P:mismatch repair"/>
    <property type="evidence" value="ECO:0007669"/>
    <property type="project" value="TreeGrafter"/>
</dbReference>
<feature type="binding site" evidence="14 15">
    <location>
        <position position="171"/>
    </location>
    <ligand>
        <name>a divalent metal cation</name>
        <dbReference type="ChEBI" id="CHEBI:60240"/>
    </ligand>
</feature>
<protein>
    <recommendedName>
        <fullName evidence="7 14">Ribonuclease HII</fullName>
        <shortName evidence="14">RNase HII</shortName>
        <ecNumber evidence="6 14">3.1.26.4</ecNumber>
    </recommendedName>
</protein>
<comment type="cofactor">
    <cofactor evidence="14 15">
        <name>Mn(2+)</name>
        <dbReference type="ChEBI" id="CHEBI:29035"/>
    </cofactor>
    <cofactor evidence="14 15">
        <name>Mg(2+)</name>
        <dbReference type="ChEBI" id="CHEBI:18420"/>
    </cofactor>
    <text evidence="14 15">Manganese or magnesium. Binds 1 divalent metal ion per monomer in the absence of substrate. May bind a second metal ion after substrate binding.</text>
</comment>
<dbReference type="OrthoDB" id="9803420at2"/>
<evidence type="ECO:0000256" key="16">
    <source>
        <dbReference type="RuleBase" id="RU003515"/>
    </source>
</evidence>
<evidence type="ECO:0000256" key="9">
    <source>
        <dbReference type="ARBA" id="ARBA00022722"/>
    </source>
</evidence>
<dbReference type="InterPro" id="IPR012337">
    <property type="entry name" value="RNaseH-like_sf"/>
</dbReference>
<sequence length="274" mass="31125">MKTIKDIQQYLKELLSRNQEIPLDMLELLKADHRPAVKKLLLRYMKNREKNYLLQKRWHDFRALEKRYRQQGLLVAGVDEAGRGPLAGPVVAAAVILPEDCYYPVLDDSKKLTESKRNQLYEQIKQDAIAWAVGISDVAEIEQLNILNATKLAMLRAVKGLKVEPKVLLIDALTLADWPGHQERIIDGDALHACIAAASVIAKVTRDQMMAEIGKLFPEYGFEQHKGYGTAAHIAALKKYGPCPQHRWSFVRKFLLESERIEARPLVGNTDKSY</sequence>
<keyword evidence="9 14" id="KW-0540">Nuclease</keyword>
<comment type="function">
    <text evidence="3 14 16">Endonuclease that specifically degrades the RNA of RNA-DNA hybrids.</text>
</comment>
<keyword evidence="10 14" id="KW-0479">Metal-binding</keyword>
<comment type="subcellular location">
    <subcellularLocation>
        <location evidence="4 14">Cytoplasm</location>
    </subcellularLocation>
</comment>
<dbReference type="NCBIfam" id="NF000594">
    <property type="entry name" value="PRK00015.1-1"/>
    <property type="match status" value="1"/>
</dbReference>
<dbReference type="HAMAP" id="MF_00052_B">
    <property type="entry name" value="RNase_HII_B"/>
    <property type="match status" value="1"/>
</dbReference>
<dbReference type="FunFam" id="3.30.420.10:FF:000006">
    <property type="entry name" value="Ribonuclease HII"/>
    <property type="match status" value="1"/>
</dbReference>
<dbReference type="RefSeq" id="WP_078664346.1">
    <property type="nucleotide sequence ID" value="NZ_FUXM01000002.1"/>
</dbReference>
<dbReference type="GO" id="GO:0043137">
    <property type="term" value="P:DNA replication, removal of RNA primer"/>
    <property type="evidence" value="ECO:0007669"/>
    <property type="project" value="TreeGrafter"/>
</dbReference>
<comment type="cofactor">
    <cofactor evidence="2">
        <name>Mg(2+)</name>
        <dbReference type="ChEBI" id="CHEBI:18420"/>
    </cofactor>
</comment>
<evidence type="ECO:0000256" key="11">
    <source>
        <dbReference type="ARBA" id="ARBA00022759"/>
    </source>
</evidence>
<evidence type="ECO:0000256" key="6">
    <source>
        <dbReference type="ARBA" id="ARBA00012180"/>
    </source>
</evidence>
<dbReference type="InterPro" id="IPR024567">
    <property type="entry name" value="RNase_HII/HIII_dom"/>
</dbReference>
<dbReference type="Gene3D" id="3.30.420.10">
    <property type="entry name" value="Ribonuclease H-like superfamily/Ribonuclease H"/>
    <property type="match status" value="1"/>
</dbReference>
<dbReference type="EC" id="3.1.26.4" evidence="6 14"/>
<feature type="binding site" evidence="14 15">
    <location>
        <position position="79"/>
    </location>
    <ligand>
        <name>a divalent metal cation</name>
        <dbReference type="ChEBI" id="CHEBI:60240"/>
    </ligand>
</feature>
<dbReference type="GO" id="GO:0005737">
    <property type="term" value="C:cytoplasm"/>
    <property type="evidence" value="ECO:0007669"/>
    <property type="project" value="UniProtKB-SubCell"/>
</dbReference>
<evidence type="ECO:0000256" key="2">
    <source>
        <dbReference type="ARBA" id="ARBA00001946"/>
    </source>
</evidence>
<evidence type="ECO:0000256" key="12">
    <source>
        <dbReference type="ARBA" id="ARBA00022801"/>
    </source>
</evidence>
<dbReference type="SUPFAM" id="SSF53098">
    <property type="entry name" value="Ribonuclease H-like"/>
    <property type="match status" value="1"/>
</dbReference>
<dbReference type="GO" id="GO:0030145">
    <property type="term" value="F:manganese ion binding"/>
    <property type="evidence" value="ECO:0007669"/>
    <property type="project" value="UniProtKB-UniRule"/>
</dbReference>
<dbReference type="GO" id="GO:0003723">
    <property type="term" value="F:RNA binding"/>
    <property type="evidence" value="ECO:0007669"/>
    <property type="project" value="UniProtKB-UniRule"/>
</dbReference>
<dbReference type="Pfam" id="PF01351">
    <property type="entry name" value="RNase_HII"/>
    <property type="match status" value="1"/>
</dbReference>
<proteinExistence type="inferred from homology"/>
<evidence type="ECO:0000256" key="15">
    <source>
        <dbReference type="PROSITE-ProRule" id="PRU01319"/>
    </source>
</evidence>
<organism evidence="18 19">
    <name type="scientific">Carboxydocella sporoproducens DSM 16521</name>
    <dbReference type="NCBI Taxonomy" id="1121270"/>
    <lineage>
        <taxon>Bacteria</taxon>
        <taxon>Bacillati</taxon>
        <taxon>Bacillota</taxon>
        <taxon>Clostridia</taxon>
        <taxon>Eubacteriales</taxon>
        <taxon>Clostridiales Family XVI. Incertae Sedis</taxon>
        <taxon>Carboxydocella</taxon>
    </lineage>
</organism>
<evidence type="ECO:0000313" key="19">
    <source>
        <dbReference type="Proteomes" id="UP000189933"/>
    </source>
</evidence>
<evidence type="ECO:0000256" key="7">
    <source>
        <dbReference type="ARBA" id="ARBA00019179"/>
    </source>
</evidence>
<gene>
    <name evidence="14" type="primary">rnhB</name>
    <name evidence="18" type="ORF">SAMN02745885_00186</name>
</gene>
<dbReference type="InterPro" id="IPR001352">
    <property type="entry name" value="RNase_HII/HIII"/>
</dbReference>
<comment type="similarity">
    <text evidence="5 14 16">Belongs to the RNase HII family.</text>
</comment>
<dbReference type="Proteomes" id="UP000189933">
    <property type="component" value="Unassembled WGS sequence"/>
</dbReference>
<evidence type="ECO:0000256" key="4">
    <source>
        <dbReference type="ARBA" id="ARBA00004496"/>
    </source>
</evidence>
<dbReference type="AlphaFoldDB" id="A0A1T4LJT4"/>
<reference evidence="19" key="1">
    <citation type="submission" date="2017-02" db="EMBL/GenBank/DDBJ databases">
        <authorList>
            <person name="Varghese N."/>
            <person name="Submissions S."/>
        </authorList>
    </citation>
    <scope>NUCLEOTIDE SEQUENCE [LARGE SCALE GENOMIC DNA]</scope>
    <source>
        <strain evidence="19">DSM 16521</strain>
    </source>
</reference>
<evidence type="ECO:0000256" key="14">
    <source>
        <dbReference type="HAMAP-Rule" id="MF_00052"/>
    </source>
</evidence>
<dbReference type="NCBIfam" id="NF000595">
    <property type="entry name" value="PRK00015.1-3"/>
    <property type="match status" value="1"/>
</dbReference>
<dbReference type="GO" id="GO:0032299">
    <property type="term" value="C:ribonuclease H2 complex"/>
    <property type="evidence" value="ECO:0007669"/>
    <property type="project" value="TreeGrafter"/>
</dbReference>